<gene>
    <name evidence="2" type="ORF">PCOR1329_LOCUS61260</name>
</gene>
<proteinExistence type="predicted"/>
<comment type="caution">
    <text evidence="2">The sequence shown here is derived from an EMBL/GenBank/DDBJ whole genome shotgun (WGS) entry which is preliminary data.</text>
</comment>
<name>A0ABN9VYA2_9DINO</name>
<accession>A0ABN9VYA2</accession>
<dbReference type="Proteomes" id="UP001189429">
    <property type="component" value="Unassembled WGS sequence"/>
</dbReference>
<feature type="compositionally biased region" description="Low complexity" evidence="1">
    <location>
        <begin position="9"/>
        <end position="25"/>
    </location>
</feature>
<protein>
    <submittedName>
        <fullName evidence="2">Uncharacterized protein</fullName>
    </submittedName>
</protein>
<reference evidence="2" key="1">
    <citation type="submission" date="2023-10" db="EMBL/GenBank/DDBJ databases">
        <authorList>
            <person name="Chen Y."/>
            <person name="Shah S."/>
            <person name="Dougan E. K."/>
            <person name="Thang M."/>
            <person name="Chan C."/>
        </authorList>
    </citation>
    <scope>NUCLEOTIDE SEQUENCE [LARGE SCALE GENOMIC DNA]</scope>
</reference>
<evidence type="ECO:0000256" key="1">
    <source>
        <dbReference type="SAM" id="MobiDB-lite"/>
    </source>
</evidence>
<dbReference type="EMBL" id="CAUYUJ010017704">
    <property type="protein sequence ID" value="CAK0877115.1"/>
    <property type="molecule type" value="Genomic_DNA"/>
</dbReference>
<feature type="region of interest" description="Disordered" evidence="1">
    <location>
        <begin position="1"/>
        <end position="34"/>
    </location>
</feature>
<organism evidence="2 3">
    <name type="scientific">Prorocentrum cordatum</name>
    <dbReference type="NCBI Taxonomy" id="2364126"/>
    <lineage>
        <taxon>Eukaryota</taxon>
        <taxon>Sar</taxon>
        <taxon>Alveolata</taxon>
        <taxon>Dinophyceae</taxon>
        <taxon>Prorocentrales</taxon>
        <taxon>Prorocentraceae</taxon>
        <taxon>Prorocentrum</taxon>
    </lineage>
</organism>
<evidence type="ECO:0000313" key="3">
    <source>
        <dbReference type="Proteomes" id="UP001189429"/>
    </source>
</evidence>
<evidence type="ECO:0000313" key="2">
    <source>
        <dbReference type="EMBL" id="CAK0877115.1"/>
    </source>
</evidence>
<keyword evidence="3" id="KW-1185">Reference proteome</keyword>
<sequence length="102" mass="10625">MSEEGVVFAPSPAAAPPALGRASSADDVPAGSAAAPTAVSLAGVRMPAMPRGQGRARALRFAAWQEPSPDERGASPRRRWRFFLLRGRATRAPTVGVSTVTK</sequence>